<dbReference type="GO" id="GO:0004814">
    <property type="term" value="F:arginine-tRNA ligase activity"/>
    <property type="evidence" value="ECO:0007669"/>
    <property type="project" value="UniProtKB-UniRule"/>
</dbReference>
<keyword evidence="9 11" id="KW-0030">Aminoacyl-tRNA synthetase</keyword>
<protein>
    <recommendedName>
        <fullName evidence="11">Arginine--tRNA ligase</fullName>
        <ecNumber evidence="11">6.1.1.19</ecNumber>
    </recommendedName>
    <alternativeName>
        <fullName evidence="11">Arginyl-tRNA synthetase</fullName>
        <shortName evidence="11">ArgRS</shortName>
    </alternativeName>
</protein>
<dbReference type="EMBL" id="RBIL01000001">
    <property type="protein sequence ID" value="RKQ91083.1"/>
    <property type="molecule type" value="Genomic_DNA"/>
</dbReference>
<dbReference type="Pfam" id="PF00750">
    <property type="entry name" value="tRNA-synt_1d"/>
    <property type="match status" value="1"/>
</dbReference>
<comment type="caution">
    <text evidence="15">The sequence shown here is derived from an EMBL/GenBank/DDBJ whole genome shotgun (WGS) entry which is preliminary data.</text>
</comment>
<organism evidence="15 16">
    <name type="scientific">Solirubrobacter pauli</name>
    <dbReference type="NCBI Taxonomy" id="166793"/>
    <lineage>
        <taxon>Bacteria</taxon>
        <taxon>Bacillati</taxon>
        <taxon>Actinomycetota</taxon>
        <taxon>Thermoleophilia</taxon>
        <taxon>Solirubrobacterales</taxon>
        <taxon>Solirubrobacteraceae</taxon>
        <taxon>Solirubrobacter</taxon>
    </lineage>
</organism>
<proteinExistence type="inferred from homology"/>
<evidence type="ECO:0000256" key="12">
    <source>
        <dbReference type="RuleBase" id="RU363038"/>
    </source>
</evidence>
<evidence type="ECO:0000259" key="13">
    <source>
        <dbReference type="SMART" id="SM00836"/>
    </source>
</evidence>
<dbReference type="CDD" id="cd00671">
    <property type="entry name" value="ArgRS_core"/>
    <property type="match status" value="1"/>
</dbReference>
<dbReference type="SMART" id="SM01016">
    <property type="entry name" value="Arg_tRNA_synt_N"/>
    <property type="match status" value="1"/>
</dbReference>
<comment type="subunit">
    <text evidence="3 11">Monomer.</text>
</comment>
<dbReference type="NCBIfam" id="TIGR00456">
    <property type="entry name" value="argS"/>
    <property type="match status" value="1"/>
</dbReference>
<name>A0A660LB36_9ACTN</name>
<dbReference type="GO" id="GO:0005524">
    <property type="term" value="F:ATP binding"/>
    <property type="evidence" value="ECO:0007669"/>
    <property type="project" value="UniProtKB-UniRule"/>
</dbReference>
<dbReference type="GO" id="GO:0006420">
    <property type="term" value="P:arginyl-tRNA aminoacylation"/>
    <property type="evidence" value="ECO:0007669"/>
    <property type="project" value="UniProtKB-UniRule"/>
</dbReference>
<reference evidence="15 16" key="1">
    <citation type="submission" date="2018-10" db="EMBL/GenBank/DDBJ databases">
        <title>Genomic Encyclopedia of Archaeal and Bacterial Type Strains, Phase II (KMG-II): from individual species to whole genera.</title>
        <authorList>
            <person name="Goeker M."/>
        </authorList>
    </citation>
    <scope>NUCLEOTIDE SEQUENCE [LARGE SCALE GENOMIC DNA]</scope>
    <source>
        <strain evidence="15 16">DSM 14954</strain>
    </source>
</reference>
<dbReference type="EC" id="6.1.1.19" evidence="11"/>
<evidence type="ECO:0000256" key="1">
    <source>
        <dbReference type="ARBA" id="ARBA00004496"/>
    </source>
</evidence>
<dbReference type="Proteomes" id="UP000278962">
    <property type="component" value="Unassembled WGS sequence"/>
</dbReference>
<comment type="catalytic activity">
    <reaction evidence="10 11">
        <text>tRNA(Arg) + L-arginine + ATP = L-arginyl-tRNA(Arg) + AMP + diphosphate</text>
        <dbReference type="Rhea" id="RHEA:20301"/>
        <dbReference type="Rhea" id="RHEA-COMP:9658"/>
        <dbReference type="Rhea" id="RHEA-COMP:9673"/>
        <dbReference type="ChEBI" id="CHEBI:30616"/>
        <dbReference type="ChEBI" id="CHEBI:32682"/>
        <dbReference type="ChEBI" id="CHEBI:33019"/>
        <dbReference type="ChEBI" id="CHEBI:78442"/>
        <dbReference type="ChEBI" id="CHEBI:78513"/>
        <dbReference type="ChEBI" id="CHEBI:456215"/>
        <dbReference type="EC" id="6.1.1.19"/>
    </reaction>
</comment>
<evidence type="ECO:0000256" key="5">
    <source>
        <dbReference type="ARBA" id="ARBA00022598"/>
    </source>
</evidence>
<comment type="subcellular location">
    <subcellularLocation>
        <location evidence="1 11">Cytoplasm</location>
    </subcellularLocation>
</comment>
<dbReference type="AlphaFoldDB" id="A0A660LB36"/>
<evidence type="ECO:0000259" key="14">
    <source>
        <dbReference type="SMART" id="SM01016"/>
    </source>
</evidence>
<sequence length="547" mass="59668">MRVHPIDDLRAAVEAAAGDLRDGDPAPKGRLSLERPKKAGFGDYSTNAAMLLAPSLGAPPREVAERLGAKLSERLGASVDRVEVAGPGFLNVFLADAWYVDATHGVLQAGDAWGHGEPEVAQRVNVEYVSANPTGPMTAASARHAAYGDALARMLELSGHEVSREYYFNNAGGQIDRLGASVRALARGEDVPEDGYKGDYVAELAKQIPNAADRTASELGAEASSLIMEGIRETLHAYRVDFDTYFLEGSLHEAHPPDPSPIALAFDRLREQGHLYESDGALWLRTTEFGDDKDRVLQRSTGAPTYFAADVAYQEDKFRRGFDKAIYVLGADHHGYIARLKAIASSLGEDPERVEVPILQFVHIVEGGDRAKMSKRAGDFVTLSELIERIGVDATRWFMLSRSHDSTIDLDIELASKQDPENPVYYVQYAHARLSSIMRNLEPGEAEAALASPAAASGLNDADRELVRRVLAYPGEVREATDRRAPHRIATYALELSQAFSAFWRDSPVLKEPDADRRAFRIALSVATRRTLASALTLLGVSSPESM</sequence>
<gene>
    <name evidence="11" type="primary">argS</name>
    <name evidence="15" type="ORF">C8N24_0900</name>
</gene>
<dbReference type="InterPro" id="IPR005148">
    <property type="entry name" value="Arg-tRNA-synth_N"/>
</dbReference>
<accession>A0A660LB36</accession>
<feature type="domain" description="Arginyl tRNA synthetase N-terminal" evidence="14">
    <location>
        <begin position="7"/>
        <end position="94"/>
    </location>
</feature>
<evidence type="ECO:0000256" key="9">
    <source>
        <dbReference type="ARBA" id="ARBA00023146"/>
    </source>
</evidence>
<keyword evidence="16" id="KW-1185">Reference proteome</keyword>
<dbReference type="InterPro" id="IPR035684">
    <property type="entry name" value="ArgRS_core"/>
</dbReference>
<dbReference type="FunFam" id="3.40.50.620:FF:000062">
    <property type="entry name" value="Arginine--tRNA ligase"/>
    <property type="match status" value="1"/>
</dbReference>
<dbReference type="Pfam" id="PF05746">
    <property type="entry name" value="DALR_1"/>
    <property type="match status" value="1"/>
</dbReference>
<dbReference type="GO" id="GO:0005737">
    <property type="term" value="C:cytoplasm"/>
    <property type="evidence" value="ECO:0007669"/>
    <property type="project" value="UniProtKB-SubCell"/>
</dbReference>
<dbReference type="PRINTS" id="PR01038">
    <property type="entry name" value="TRNASYNTHARG"/>
</dbReference>
<evidence type="ECO:0000256" key="7">
    <source>
        <dbReference type="ARBA" id="ARBA00022840"/>
    </source>
</evidence>
<dbReference type="InterPro" id="IPR036695">
    <property type="entry name" value="Arg-tRNA-synth_N_sf"/>
</dbReference>
<keyword evidence="8 11" id="KW-0648">Protein biosynthesis</keyword>
<evidence type="ECO:0000256" key="11">
    <source>
        <dbReference type="HAMAP-Rule" id="MF_00123"/>
    </source>
</evidence>
<dbReference type="Gene3D" id="1.10.730.10">
    <property type="entry name" value="Isoleucyl-tRNA Synthetase, Domain 1"/>
    <property type="match status" value="1"/>
</dbReference>
<dbReference type="PANTHER" id="PTHR11956:SF5">
    <property type="entry name" value="ARGININE--TRNA LIGASE, CYTOPLASMIC"/>
    <property type="match status" value="1"/>
</dbReference>
<dbReference type="Gene3D" id="3.30.1360.70">
    <property type="entry name" value="Arginyl tRNA synthetase N-terminal domain"/>
    <property type="match status" value="1"/>
</dbReference>
<dbReference type="Gene3D" id="3.40.50.620">
    <property type="entry name" value="HUPs"/>
    <property type="match status" value="1"/>
</dbReference>
<dbReference type="SUPFAM" id="SSF52374">
    <property type="entry name" value="Nucleotidylyl transferase"/>
    <property type="match status" value="1"/>
</dbReference>
<evidence type="ECO:0000256" key="8">
    <source>
        <dbReference type="ARBA" id="ARBA00022917"/>
    </source>
</evidence>
<dbReference type="InterPro" id="IPR009080">
    <property type="entry name" value="tRNAsynth_Ia_anticodon-bd"/>
</dbReference>
<dbReference type="Pfam" id="PF03485">
    <property type="entry name" value="Arg_tRNA_synt_N"/>
    <property type="match status" value="1"/>
</dbReference>
<dbReference type="InterPro" id="IPR008909">
    <property type="entry name" value="DALR_anticod-bd"/>
</dbReference>
<comment type="caution">
    <text evidence="11">Lacks conserved residue(s) required for the propagation of feature annotation.</text>
</comment>
<keyword evidence="7 11" id="KW-0067">ATP-binding</keyword>
<dbReference type="SMART" id="SM00836">
    <property type="entry name" value="DALR_1"/>
    <property type="match status" value="1"/>
</dbReference>
<evidence type="ECO:0000313" key="15">
    <source>
        <dbReference type="EMBL" id="RKQ91083.1"/>
    </source>
</evidence>
<comment type="similarity">
    <text evidence="2 11 12">Belongs to the class-I aminoacyl-tRNA synthetase family.</text>
</comment>
<keyword evidence="5 11" id="KW-0436">Ligase</keyword>
<keyword evidence="6 11" id="KW-0547">Nucleotide-binding</keyword>
<dbReference type="SUPFAM" id="SSF55190">
    <property type="entry name" value="Arginyl-tRNA synthetase (ArgRS), N-terminal 'additional' domain"/>
    <property type="match status" value="1"/>
</dbReference>
<dbReference type="HAMAP" id="MF_00123">
    <property type="entry name" value="Arg_tRNA_synth"/>
    <property type="match status" value="1"/>
</dbReference>
<evidence type="ECO:0000256" key="6">
    <source>
        <dbReference type="ARBA" id="ARBA00022741"/>
    </source>
</evidence>
<evidence type="ECO:0000256" key="4">
    <source>
        <dbReference type="ARBA" id="ARBA00022490"/>
    </source>
</evidence>
<dbReference type="PANTHER" id="PTHR11956">
    <property type="entry name" value="ARGINYL-TRNA SYNTHETASE"/>
    <property type="match status" value="1"/>
</dbReference>
<evidence type="ECO:0000256" key="10">
    <source>
        <dbReference type="ARBA" id="ARBA00049339"/>
    </source>
</evidence>
<dbReference type="InterPro" id="IPR014729">
    <property type="entry name" value="Rossmann-like_a/b/a_fold"/>
</dbReference>
<dbReference type="SUPFAM" id="SSF47323">
    <property type="entry name" value="Anticodon-binding domain of a subclass of class I aminoacyl-tRNA synthetases"/>
    <property type="match status" value="1"/>
</dbReference>
<evidence type="ECO:0000256" key="3">
    <source>
        <dbReference type="ARBA" id="ARBA00011245"/>
    </source>
</evidence>
<evidence type="ECO:0000256" key="2">
    <source>
        <dbReference type="ARBA" id="ARBA00005594"/>
    </source>
</evidence>
<keyword evidence="4 11" id="KW-0963">Cytoplasm</keyword>
<dbReference type="InterPro" id="IPR001278">
    <property type="entry name" value="Arg-tRNA-ligase"/>
</dbReference>
<evidence type="ECO:0000313" key="16">
    <source>
        <dbReference type="Proteomes" id="UP000278962"/>
    </source>
</evidence>
<feature type="domain" description="DALR anticodon binding" evidence="13">
    <location>
        <begin position="427"/>
        <end position="547"/>
    </location>
</feature>